<dbReference type="InterPro" id="IPR012495">
    <property type="entry name" value="TadE-like_dom"/>
</dbReference>
<name>A0A7W5DZ01_9BACT</name>
<protein>
    <recommendedName>
        <fullName evidence="2">TadE-like domain-containing protein</fullName>
    </recommendedName>
</protein>
<feature type="domain" description="TadE-like" evidence="2">
    <location>
        <begin position="36"/>
        <end position="78"/>
    </location>
</feature>
<sequence>MFARTTSFLHRFTQRRENRYRPAQANRSHCRRARRGIAVTELAVGLPVVLFVAMGTMEMCTVIRLRQKLKMIAYEGARVGVLPDAGAENVDWQCTTLCTDQSIEETTIEMTPSDPSSLESGDWFQVSVAAPFTANSLTGAWMIDSFVLNESVTLQKP</sequence>
<keyword evidence="4" id="KW-1185">Reference proteome</keyword>
<gene>
    <name evidence="3" type="ORF">FHS27_002938</name>
</gene>
<evidence type="ECO:0000313" key="4">
    <source>
        <dbReference type="Proteomes" id="UP000536179"/>
    </source>
</evidence>
<keyword evidence="1" id="KW-0472">Membrane</keyword>
<evidence type="ECO:0000256" key="1">
    <source>
        <dbReference type="SAM" id="Phobius"/>
    </source>
</evidence>
<organism evidence="3 4">
    <name type="scientific">Aporhodopirellula rubra</name>
    <dbReference type="NCBI Taxonomy" id="980271"/>
    <lineage>
        <taxon>Bacteria</taxon>
        <taxon>Pseudomonadati</taxon>
        <taxon>Planctomycetota</taxon>
        <taxon>Planctomycetia</taxon>
        <taxon>Pirellulales</taxon>
        <taxon>Pirellulaceae</taxon>
        <taxon>Aporhodopirellula</taxon>
    </lineage>
</organism>
<evidence type="ECO:0000259" key="2">
    <source>
        <dbReference type="Pfam" id="PF07811"/>
    </source>
</evidence>
<keyword evidence="1" id="KW-0812">Transmembrane</keyword>
<proteinExistence type="predicted"/>
<accession>A0A7W5DZ01</accession>
<dbReference type="EMBL" id="JACHXU010000009">
    <property type="protein sequence ID" value="MBB3207119.1"/>
    <property type="molecule type" value="Genomic_DNA"/>
</dbReference>
<feature type="transmembrane region" description="Helical" evidence="1">
    <location>
        <begin position="42"/>
        <end position="63"/>
    </location>
</feature>
<dbReference type="Proteomes" id="UP000536179">
    <property type="component" value="Unassembled WGS sequence"/>
</dbReference>
<dbReference type="AlphaFoldDB" id="A0A7W5DZ01"/>
<comment type="caution">
    <text evidence="3">The sequence shown here is derived from an EMBL/GenBank/DDBJ whole genome shotgun (WGS) entry which is preliminary data.</text>
</comment>
<reference evidence="3 4" key="1">
    <citation type="submission" date="2020-08" db="EMBL/GenBank/DDBJ databases">
        <title>Genomic Encyclopedia of Type Strains, Phase III (KMG-III): the genomes of soil and plant-associated and newly described type strains.</title>
        <authorList>
            <person name="Whitman W."/>
        </authorList>
    </citation>
    <scope>NUCLEOTIDE SEQUENCE [LARGE SCALE GENOMIC DNA]</scope>
    <source>
        <strain evidence="3 4">CECT 8075</strain>
    </source>
</reference>
<evidence type="ECO:0000313" key="3">
    <source>
        <dbReference type="EMBL" id="MBB3207119.1"/>
    </source>
</evidence>
<dbReference type="RefSeq" id="WP_184305502.1">
    <property type="nucleotide sequence ID" value="NZ_JACHXU010000009.1"/>
</dbReference>
<keyword evidence="1" id="KW-1133">Transmembrane helix</keyword>
<dbReference type="Pfam" id="PF07811">
    <property type="entry name" value="TadE"/>
    <property type="match status" value="1"/>
</dbReference>